<accession>A0ABN7WNE8</accession>
<gene>
    <name evidence="2" type="ORF">GMARGA_LOCUS33086</name>
</gene>
<keyword evidence="3" id="KW-1185">Reference proteome</keyword>
<comment type="caution">
    <text evidence="2">The sequence shown here is derived from an EMBL/GenBank/DDBJ whole genome shotgun (WGS) entry which is preliminary data.</text>
</comment>
<sequence length="54" mass="6034">HKFAEAKAQSQQGKANKNQDNQEFSDGLLREKKANLNEGEVKSNLENSFINLAT</sequence>
<evidence type="ECO:0000313" key="2">
    <source>
        <dbReference type="EMBL" id="CAG8836549.1"/>
    </source>
</evidence>
<feature type="region of interest" description="Disordered" evidence="1">
    <location>
        <begin position="1"/>
        <end position="54"/>
    </location>
</feature>
<organism evidence="2 3">
    <name type="scientific">Gigaspora margarita</name>
    <dbReference type="NCBI Taxonomy" id="4874"/>
    <lineage>
        <taxon>Eukaryota</taxon>
        <taxon>Fungi</taxon>
        <taxon>Fungi incertae sedis</taxon>
        <taxon>Mucoromycota</taxon>
        <taxon>Glomeromycotina</taxon>
        <taxon>Glomeromycetes</taxon>
        <taxon>Diversisporales</taxon>
        <taxon>Gigasporaceae</taxon>
        <taxon>Gigaspora</taxon>
    </lineage>
</organism>
<name>A0ABN7WNE8_GIGMA</name>
<protein>
    <submittedName>
        <fullName evidence="2">27584_t:CDS:1</fullName>
    </submittedName>
</protein>
<feature type="non-terminal residue" evidence="2">
    <location>
        <position position="1"/>
    </location>
</feature>
<reference evidence="2 3" key="1">
    <citation type="submission" date="2021-06" db="EMBL/GenBank/DDBJ databases">
        <authorList>
            <person name="Kallberg Y."/>
            <person name="Tangrot J."/>
            <person name="Rosling A."/>
        </authorList>
    </citation>
    <scope>NUCLEOTIDE SEQUENCE [LARGE SCALE GENOMIC DNA]</scope>
    <source>
        <strain evidence="2 3">120-4 pot B 10/14</strain>
    </source>
</reference>
<evidence type="ECO:0000313" key="3">
    <source>
        <dbReference type="Proteomes" id="UP000789901"/>
    </source>
</evidence>
<feature type="compositionally biased region" description="Polar residues" evidence="1">
    <location>
        <begin position="44"/>
        <end position="54"/>
    </location>
</feature>
<evidence type="ECO:0000256" key="1">
    <source>
        <dbReference type="SAM" id="MobiDB-lite"/>
    </source>
</evidence>
<dbReference type="Proteomes" id="UP000789901">
    <property type="component" value="Unassembled WGS sequence"/>
</dbReference>
<feature type="compositionally biased region" description="Polar residues" evidence="1">
    <location>
        <begin position="8"/>
        <end position="24"/>
    </location>
</feature>
<proteinExistence type="predicted"/>
<dbReference type="EMBL" id="CAJVQB010053833">
    <property type="protein sequence ID" value="CAG8836549.1"/>
    <property type="molecule type" value="Genomic_DNA"/>
</dbReference>
<feature type="compositionally biased region" description="Basic and acidic residues" evidence="1">
    <location>
        <begin position="28"/>
        <end position="43"/>
    </location>
</feature>